<proteinExistence type="predicted"/>
<dbReference type="PANTHER" id="PTHR11638:SF18">
    <property type="entry name" value="HEAT SHOCK PROTEIN 104"/>
    <property type="match status" value="1"/>
</dbReference>
<accession>A0ABT2RKY8</accession>
<dbReference type="Gene3D" id="3.40.50.300">
    <property type="entry name" value="P-loop containing nucleotide triphosphate hydrolases"/>
    <property type="match status" value="1"/>
</dbReference>
<dbReference type="InterPro" id="IPR003959">
    <property type="entry name" value="ATPase_AAA_core"/>
</dbReference>
<evidence type="ECO:0000313" key="4">
    <source>
        <dbReference type="EMBL" id="MCU6686082.1"/>
    </source>
</evidence>
<dbReference type="InterPro" id="IPR050130">
    <property type="entry name" value="ClpA_ClpB"/>
</dbReference>
<dbReference type="PRINTS" id="PR00300">
    <property type="entry name" value="CLPPROTEASEA"/>
</dbReference>
<dbReference type="PANTHER" id="PTHR11638">
    <property type="entry name" value="ATP-DEPENDENT CLP PROTEASE"/>
    <property type="match status" value="1"/>
</dbReference>
<sequence>MERINLSVLSGVSHEGMLQLKSYVDMTGSDPQHQSYDYECLFPETCNPREICLSFIKLADKYIFRVNPHFRYDGSNSVMGILADTGAVSFSSWQDAEHALRNLSEEGIKPTTSNATPDTLTNWDEISVPEASESKTPSFEHLKERLQKMVIGQDDSTEAIAYVVAQHLAKKNPTKPVSILASGPPGVGKSETAKALAKILSQDCGQEYAVSWTDLNNFTEAFSVYRLIGAPAGYVGYEDEAVFEVVERNPYTIFIFDELDKAHPEVLKTFMAILDEGRCASRKALSDGSREFDFKHCIFFFTSNYDLSSSQPAKRRIGFTVSDDVEDIHLEENEVSVSYRDEQASSISDESLPMRIYRENEAARKAFVGVGVLREIASRFQCFVNFKPLSAKAKTRILAKQIIEMGFEYSHAISYVSPGIMQGLIDAAMSGDSLTVRSFKSVIEGYLAPVFARAEVVENRTYRLEGTLEEPQMIAENRAR</sequence>
<organism evidence="4 5">
    <name type="scientific">Dorea acetigenes</name>
    <dbReference type="NCBI Taxonomy" id="2981787"/>
    <lineage>
        <taxon>Bacteria</taxon>
        <taxon>Bacillati</taxon>
        <taxon>Bacillota</taxon>
        <taxon>Clostridia</taxon>
        <taxon>Lachnospirales</taxon>
        <taxon>Lachnospiraceae</taxon>
        <taxon>Dorea</taxon>
    </lineage>
</organism>
<evidence type="ECO:0000313" key="5">
    <source>
        <dbReference type="Proteomes" id="UP001652431"/>
    </source>
</evidence>
<protein>
    <submittedName>
        <fullName evidence="4">AAA family ATPase</fullName>
    </submittedName>
</protein>
<evidence type="ECO:0000256" key="1">
    <source>
        <dbReference type="ARBA" id="ARBA00022741"/>
    </source>
</evidence>
<dbReference type="EMBL" id="JAOQJU010000004">
    <property type="protein sequence ID" value="MCU6686082.1"/>
    <property type="molecule type" value="Genomic_DNA"/>
</dbReference>
<evidence type="ECO:0000259" key="3">
    <source>
        <dbReference type="SMART" id="SM00382"/>
    </source>
</evidence>
<comment type="caution">
    <text evidence="4">The sequence shown here is derived from an EMBL/GenBank/DDBJ whole genome shotgun (WGS) entry which is preliminary data.</text>
</comment>
<name>A0ABT2RKY8_9FIRM</name>
<dbReference type="InterPro" id="IPR027417">
    <property type="entry name" value="P-loop_NTPase"/>
</dbReference>
<dbReference type="InterPro" id="IPR003593">
    <property type="entry name" value="AAA+_ATPase"/>
</dbReference>
<dbReference type="RefSeq" id="WP_158369075.1">
    <property type="nucleotide sequence ID" value="NZ_JAOQJU010000004.1"/>
</dbReference>
<keyword evidence="2" id="KW-0067">ATP-binding</keyword>
<dbReference type="InterPro" id="IPR001270">
    <property type="entry name" value="ClpA/B"/>
</dbReference>
<evidence type="ECO:0000256" key="2">
    <source>
        <dbReference type="ARBA" id="ARBA00022840"/>
    </source>
</evidence>
<dbReference type="Pfam" id="PF07724">
    <property type="entry name" value="AAA_2"/>
    <property type="match status" value="1"/>
</dbReference>
<feature type="domain" description="AAA+ ATPase" evidence="3">
    <location>
        <begin position="175"/>
        <end position="323"/>
    </location>
</feature>
<gene>
    <name evidence="4" type="ORF">OCV99_05835</name>
</gene>
<reference evidence="4 5" key="1">
    <citation type="journal article" date="2021" name="ISME Commun">
        <title>Automated analysis of genomic sequences facilitates high-throughput and comprehensive description of bacteria.</title>
        <authorList>
            <person name="Hitch T.C.A."/>
        </authorList>
    </citation>
    <scope>NUCLEOTIDE SEQUENCE [LARGE SCALE GENOMIC DNA]</scope>
    <source>
        <strain evidence="4 5">Sanger_03</strain>
    </source>
</reference>
<dbReference type="Proteomes" id="UP001652431">
    <property type="component" value="Unassembled WGS sequence"/>
</dbReference>
<dbReference type="SMART" id="SM00382">
    <property type="entry name" value="AAA"/>
    <property type="match status" value="1"/>
</dbReference>
<dbReference type="SUPFAM" id="SSF52540">
    <property type="entry name" value="P-loop containing nucleoside triphosphate hydrolases"/>
    <property type="match status" value="1"/>
</dbReference>
<keyword evidence="5" id="KW-1185">Reference proteome</keyword>
<keyword evidence="1" id="KW-0547">Nucleotide-binding</keyword>